<sequence>MAGVPWPPPTTWRLSPLVGRNQWKVRDMGGLRSGSFVSGAFVSGQVVAGSFVSGQIWSGSFVTAGRAGAA</sequence>
<gene>
    <name evidence="1" type="ORF">GCM10022233_35560</name>
</gene>
<accession>A0ABP7V589</accession>
<keyword evidence="2" id="KW-1185">Reference proteome</keyword>
<reference evidence="2" key="1">
    <citation type="journal article" date="2019" name="Int. J. Syst. Evol. Microbiol.">
        <title>The Global Catalogue of Microorganisms (GCM) 10K type strain sequencing project: providing services to taxonomists for standard genome sequencing and annotation.</title>
        <authorList>
            <consortium name="The Broad Institute Genomics Platform"/>
            <consortium name="The Broad Institute Genome Sequencing Center for Infectious Disease"/>
            <person name="Wu L."/>
            <person name="Ma J."/>
        </authorList>
    </citation>
    <scope>NUCLEOTIDE SEQUENCE [LARGE SCALE GENOMIC DNA]</scope>
    <source>
        <strain evidence="2">JCM 16925</strain>
    </source>
</reference>
<dbReference type="Proteomes" id="UP001499984">
    <property type="component" value="Unassembled WGS sequence"/>
</dbReference>
<dbReference type="EMBL" id="BAAAZY010000010">
    <property type="protein sequence ID" value="GAA4059472.1"/>
    <property type="molecule type" value="Genomic_DNA"/>
</dbReference>
<protein>
    <submittedName>
        <fullName evidence="1">Uncharacterized protein</fullName>
    </submittedName>
</protein>
<evidence type="ECO:0000313" key="2">
    <source>
        <dbReference type="Proteomes" id="UP001499984"/>
    </source>
</evidence>
<evidence type="ECO:0000313" key="1">
    <source>
        <dbReference type="EMBL" id="GAA4059472.1"/>
    </source>
</evidence>
<organism evidence="1 2">
    <name type="scientific">Streptomyces shaanxiensis</name>
    <dbReference type="NCBI Taxonomy" id="653357"/>
    <lineage>
        <taxon>Bacteria</taxon>
        <taxon>Bacillati</taxon>
        <taxon>Actinomycetota</taxon>
        <taxon>Actinomycetes</taxon>
        <taxon>Kitasatosporales</taxon>
        <taxon>Streptomycetaceae</taxon>
        <taxon>Streptomyces</taxon>
    </lineage>
</organism>
<name>A0ABP7V589_9ACTN</name>
<proteinExistence type="predicted"/>
<comment type="caution">
    <text evidence="1">The sequence shown here is derived from an EMBL/GenBank/DDBJ whole genome shotgun (WGS) entry which is preliminary data.</text>
</comment>